<dbReference type="SMART" id="SM00345">
    <property type="entry name" value="HTH_GNTR"/>
    <property type="match status" value="1"/>
</dbReference>
<dbReference type="SUPFAM" id="SSF48008">
    <property type="entry name" value="GntR ligand-binding domain-like"/>
    <property type="match status" value="1"/>
</dbReference>
<dbReference type="InterPro" id="IPR036390">
    <property type="entry name" value="WH_DNA-bd_sf"/>
</dbReference>
<dbReference type="SUPFAM" id="SSF46785">
    <property type="entry name" value="Winged helix' DNA-binding domain"/>
    <property type="match status" value="1"/>
</dbReference>
<evidence type="ECO:0000313" key="6">
    <source>
        <dbReference type="Proteomes" id="UP001558481"/>
    </source>
</evidence>
<organism evidence="5 6">
    <name type="scientific">Kocuria carniphila</name>
    <dbReference type="NCBI Taxonomy" id="262208"/>
    <lineage>
        <taxon>Bacteria</taxon>
        <taxon>Bacillati</taxon>
        <taxon>Actinomycetota</taxon>
        <taxon>Actinomycetes</taxon>
        <taxon>Micrococcales</taxon>
        <taxon>Micrococcaceae</taxon>
        <taxon>Kocuria</taxon>
    </lineage>
</organism>
<dbReference type="Pfam" id="PF00392">
    <property type="entry name" value="GntR"/>
    <property type="match status" value="1"/>
</dbReference>
<evidence type="ECO:0000256" key="2">
    <source>
        <dbReference type="ARBA" id="ARBA00023125"/>
    </source>
</evidence>
<evidence type="ECO:0000259" key="4">
    <source>
        <dbReference type="PROSITE" id="PS50949"/>
    </source>
</evidence>
<dbReference type="RefSeq" id="WP_238663037.1">
    <property type="nucleotide sequence ID" value="NZ_CAUREL010000003.1"/>
</dbReference>
<evidence type="ECO:0000256" key="3">
    <source>
        <dbReference type="ARBA" id="ARBA00023163"/>
    </source>
</evidence>
<dbReference type="Gene3D" id="1.20.120.530">
    <property type="entry name" value="GntR ligand-binding domain-like"/>
    <property type="match status" value="1"/>
</dbReference>
<dbReference type="EMBL" id="JAYWLU010000014">
    <property type="protein sequence ID" value="MEX3595616.1"/>
    <property type="molecule type" value="Genomic_DNA"/>
</dbReference>
<dbReference type="SMART" id="SM00895">
    <property type="entry name" value="FCD"/>
    <property type="match status" value="1"/>
</dbReference>
<dbReference type="Proteomes" id="UP001558481">
    <property type="component" value="Unassembled WGS sequence"/>
</dbReference>
<keyword evidence="1" id="KW-0805">Transcription regulation</keyword>
<accession>A0ABV3V4D9</accession>
<protein>
    <submittedName>
        <fullName evidence="5">GntR family transcriptional regulator</fullName>
    </submittedName>
</protein>
<keyword evidence="6" id="KW-1185">Reference proteome</keyword>
<dbReference type="PANTHER" id="PTHR43537:SF24">
    <property type="entry name" value="GLUCONATE OPERON TRANSCRIPTIONAL REPRESSOR"/>
    <property type="match status" value="1"/>
</dbReference>
<dbReference type="PROSITE" id="PS50949">
    <property type="entry name" value="HTH_GNTR"/>
    <property type="match status" value="1"/>
</dbReference>
<comment type="caution">
    <text evidence="5">The sequence shown here is derived from an EMBL/GenBank/DDBJ whole genome shotgun (WGS) entry which is preliminary data.</text>
</comment>
<keyword evidence="3" id="KW-0804">Transcription</keyword>
<dbReference type="InterPro" id="IPR036388">
    <property type="entry name" value="WH-like_DNA-bd_sf"/>
</dbReference>
<dbReference type="Gene3D" id="1.10.10.10">
    <property type="entry name" value="Winged helix-like DNA-binding domain superfamily/Winged helix DNA-binding domain"/>
    <property type="match status" value="1"/>
</dbReference>
<dbReference type="InterPro" id="IPR008920">
    <property type="entry name" value="TF_FadR/GntR_C"/>
</dbReference>
<reference evidence="5 6" key="1">
    <citation type="journal article" date="2024" name="Fungal Genet. Biol.">
        <title>The porcine skin microbiome exhibits broad fungal antagonism.</title>
        <authorList>
            <person name="De La Cruz K.F."/>
            <person name="Townsend E.C."/>
            <person name="Alex Cheong J.Z."/>
            <person name="Salamzade R."/>
            <person name="Liu A."/>
            <person name="Sandstrom S."/>
            <person name="Davila E."/>
            <person name="Huang L."/>
            <person name="Xu K.H."/>
            <person name="Wu S.Y."/>
            <person name="Meudt J.J."/>
            <person name="Shanmuganayagam D."/>
            <person name="Gibson A.L.F."/>
            <person name="Kalan L.R."/>
        </authorList>
    </citation>
    <scope>NUCLEOTIDE SEQUENCE [LARGE SCALE GENOMIC DNA]</scope>
    <source>
        <strain evidence="5 6">LK2625</strain>
    </source>
</reference>
<dbReference type="InterPro" id="IPR011711">
    <property type="entry name" value="GntR_C"/>
</dbReference>
<dbReference type="InterPro" id="IPR000524">
    <property type="entry name" value="Tscrpt_reg_HTH_GntR"/>
</dbReference>
<dbReference type="PANTHER" id="PTHR43537">
    <property type="entry name" value="TRANSCRIPTIONAL REGULATOR, GNTR FAMILY"/>
    <property type="match status" value="1"/>
</dbReference>
<name>A0ABV3V4D9_9MICC</name>
<keyword evidence="2" id="KW-0238">DNA-binding</keyword>
<feature type="domain" description="HTH gntR-type" evidence="4">
    <location>
        <begin position="13"/>
        <end position="80"/>
    </location>
</feature>
<evidence type="ECO:0000256" key="1">
    <source>
        <dbReference type="ARBA" id="ARBA00023015"/>
    </source>
</evidence>
<proteinExistence type="predicted"/>
<sequence length="222" mass="24124">MSGPNQPPAHRRGTMSRRAMEHIRAQILDGHYSAGDVIRPETVGPEIGISPTPAREALQALTTEGFLSLIPGKGFTVDPLTPQDIEDVFTAQQLIAGELAARAAQRATPQDVDELEAIHFEINAAAVRRLVDVVEERNHAFHRHITLLADAPKLARILAIVTHYVPRSFYGSIEGWPKASAEDHARIIAAFRSNDADAARVAMAEHVAHAGELLAQHIAAQK</sequence>
<evidence type="ECO:0000313" key="5">
    <source>
        <dbReference type="EMBL" id="MEX3595616.1"/>
    </source>
</evidence>
<gene>
    <name evidence="5" type="ORF">VVR66_12915</name>
</gene>
<dbReference type="Pfam" id="PF07729">
    <property type="entry name" value="FCD"/>
    <property type="match status" value="1"/>
</dbReference>